<dbReference type="InterPro" id="IPR016464">
    <property type="entry name" value="NADH_Ub_cplx-1_asu_su-2"/>
</dbReference>
<dbReference type="PIRSF" id="PIRSF005822">
    <property type="entry name" value="NDUA2"/>
    <property type="match status" value="1"/>
</dbReference>
<evidence type="ECO:0000313" key="11">
    <source>
        <dbReference type="EMBL" id="KJE97288.1"/>
    </source>
</evidence>
<dbReference type="OMA" id="FIEQQYV"/>
<evidence type="ECO:0000256" key="7">
    <source>
        <dbReference type="ARBA" id="ARBA00022982"/>
    </source>
</evidence>
<evidence type="ECO:0000256" key="9">
    <source>
        <dbReference type="ARBA" id="ARBA00023136"/>
    </source>
</evidence>
<evidence type="ECO:0000256" key="1">
    <source>
        <dbReference type="ARBA" id="ARBA00003195"/>
    </source>
</evidence>
<evidence type="ECO:0000256" key="5">
    <source>
        <dbReference type="ARBA" id="ARBA00022660"/>
    </source>
</evidence>
<dbReference type="GO" id="GO:0005743">
    <property type="term" value="C:mitochondrial inner membrane"/>
    <property type="evidence" value="ECO:0007669"/>
    <property type="project" value="UniProtKB-SubCell"/>
</dbReference>
<evidence type="ECO:0000259" key="10">
    <source>
        <dbReference type="SMART" id="SM00916"/>
    </source>
</evidence>
<dbReference type="STRING" id="595528.A0A0D2WX32"/>
<evidence type="ECO:0000256" key="3">
    <source>
        <dbReference type="ARBA" id="ARBA00008939"/>
    </source>
</evidence>
<dbReference type="PANTHER" id="PTHR12878">
    <property type="entry name" value="NADH-UBIQUINONE OXIDOREDUCTASE B8 SUBUNIT"/>
    <property type="match status" value="1"/>
</dbReference>
<sequence>MSWKASLPRVVRELRIHLCQTSPSSQGARDFVTKQYAELKQAHPTLPILVREAAGIEPRVYARYAFGQEAKADLSNLTSQQVLDSIQGLYQHGEKLATQAKAN</sequence>
<comment type="similarity">
    <text evidence="3">Belongs to the complex I NDUFA2 subunit family.</text>
</comment>
<evidence type="ECO:0000256" key="4">
    <source>
        <dbReference type="ARBA" id="ARBA00022448"/>
    </source>
</evidence>
<keyword evidence="5" id="KW-0679">Respiratory chain</keyword>
<dbReference type="OrthoDB" id="10250268at2759"/>
<dbReference type="SMART" id="SM00916">
    <property type="entry name" value="L51_S25_CI-B8"/>
    <property type="match status" value="1"/>
</dbReference>
<keyword evidence="7" id="KW-0249">Electron transport</keyword>
<dbReference type="Proteomes" id="UP000008743">
    <property type="component" value="Unassembled WGS sequence"/>
</dbReference>
<dbReference type="PANTHER" id="PTHR12878:SF0">
    <property type="entry name" value="NADH DEHYDROGENASE [UBIQUINONE] 1 ALPHA SUBCOMPLEX SUBUNIT 2"/>
    <property type="match status" value="1"/>
</dbReference>
<feature type="domain" description="Ribosomal protein/NADH dehydrogenase" evidence="10">
    <location>
        <begin position="20"/>
        <end position="93"/>
    </location>
</feature>
<evidence type="ECO:0000313" key="12">
    <source>
        <dbReference type="Proteomes" id="UP000008743"/>
    </source>
</evidence>
<dbReference type="PhylomeDB" id="A0A0D2WX32"/>
<evidence type="ECO:0000256" key="6">
    <source>
        <dbReference type="ARBA" id="ARBA00022792"/>
    </source>
</evidence>
<gene>
    <name evidence="11" type="ORF">CAOG_007722</name>
</gene>
<comment type="subcellular location">
    <subcellularLocation>
        <location evidence="2">Mitochondrion inner membrane</location>
        <topology evidence="2">Peripheral membrane protein</topology>
        <orientation evidence="2">Matrix side</orientation>
    </subcellularLocation>
</comment>
<dbReference type="Gene3D" id="3.40.30.10">
    <property type="entry name" value="Glutaredoxin"/>
    <property type="match status" value="1"/>
</dbReference>
<dbReference type="InterPro" id="IPR007741">
    <property type="entry name" value="Ribosomal_mL43/mS25/NADH_DH"/>
</dbReference>
<dbReference type="InParanoid" id="A0A0D2WX32"/>
<comment type="function">
    <text evidence="1">Accessory subunit of the mitochondrial membrane respiratory chain NADH dehydrogenase (Complex I), that is believed not to be involved in catalysis. Complex I functions in the transfer of electrons from NADH to the respiratory chain. The immediate electron acceptor for the enzyme is believed to be ubiquinone.</text>
</comment>
<keyword evidence="9" id="KW-0472">Membrane</keyword>
<keyword evidence="6" id="KW-0999">Mitochondrion inner membrane</keyword>
<dbReference type="Pfam" id="PF05047">
    <property type="entry name" value="L51_S25_CI-B8"/>
    <property type="match status" value="1"/>
</dbReference>
<organism evidence="11 12">
    <name type="scientific">Capsaspora owczarzaki (strain ATCC 30864)</name>
    <dbReference type="NCBI Taxonomy" id="595528"/>
    <lineage>
        <taxon>Eukaryota</taxon>
        <taxon>Filasterea</taxon>
        <taxon>Capsaspora</taxon>
    </lineage>
</organism>
<dbReference type="AlphaFoldDB" id="A0A0D2WX32"/>
<evidence type="ECO:0000256" key="8">
    <source>
        <dbReference type="ARBA" id="ARBA00023128"/>
    </source>
</evidence>
<dbReference type="InterPro" id="IPR036249">
    <property type="entry name" value="Thioredoxin-like_sf"/>
</dbReference>
<proteinExistence type="inferred from homology"/>
<keyword evidence="12" id="KW-1185">Reference proteome</keyword>
<name>A0A0D2WX32_CAPO3</name>
<dbReference type="SUPFAM" id="SSF52833">
    <property type="entry name" value="Thioredoxin-like"/>
    <property type="match status" value="1"/>
</dbReference>
<reference evidence="12" key="1">
    <citation type="submission" date="2011-02" db="EMBL/GenBank/DDBJ databases">
        <title>The Genome Sequence of Capsaspora owczarzaki ATCC 30864.</title>
        <authorList>
            <person name="Russ C."/>
            <person name="Cuomo C."/>
            <person name="Burger G."/>
            <person name="Gray M.W."/>
            <person name="Holland P.W.H."/>
            <person name="King N."/>
            <person name="Lang F.B.F."/>
            <person name="Roger A.J."/>
            <person name="Ruiz-Trillo I."/>
            <person name="Young S.K."/>
            <person name="Zeng Q."/>
            <person name="Gargeya S."/>
            <person name="Alvarado L."/>
            <person name="Berlin A."/>
            <person name="Chapman S.B."/>
            <person name="Chen Z."/>
            <person name="Freedman E."/>
            <person name="Gellesch M."/>
            <person name="Goldberg J."/>
            <person name="Griggs A."/>
            <person name="Gujja S."/>
            <person name="Heilman E."/>
            <person name="Heiman D."/>
            <person name="Howarth C."/>
            <person name="Mehta T."/>
            <person name="Neiman D."/>
            <person name="Pearson M."/>
            <person name="Roberts A."/>
            <person name="Saif S."/>
            <person name="Shea T."/>
            <person name="Shenoy N."/>
            <person name="Sisk P."/>
            <person name="Stolte C."/>
            <person name="Sykes S."/>
            <person name="White J."/>
            <person name="Yandava C."/>
            <person name="Haas B."/>
            <person name="Nusbaum C."/>
            <person name="Birren B."/>
        </authorList>
    </citation>
    <scope>NUCLEOTIDE SEQUENCE</scope>
    <source>
        <strain evidence="12">ATCC 30864</strain>
    </source>
</reference>
<protein>
    <recommendedName>
        <fullName evidence="10">Ribosomal protein/NADH dehydrogenase domain-containing protein</fullName>
    </recommendedName>
</protein>
<dbReference type="eggNOG" id="KOG3446">
    <property type="taxonomic scope" value="Eukaryota"/>
</dbReference>
<dbReference type="EMBL" id="KE346373">
    <property type="protein sequence ID" value="KJE97288.1"/>
    <property type="molecule type" value="Genomic_DNA"/>
</dbReference>
<dbReference type="RefSeq" id="XP_004343596.1">
    <property type="nucleotide sequence ID" value="XM_004343546.2"/>
</dbReference>
<keyword evidence="8" id="KW-0496">Mitochondrion</keyword>
<evidence type="ECO:0000256" key="2">
    <source>
        <dbReference type="ARBA" id="ARBA00004443"/>
    </source>
</evidence>
<accession>A0A0D2WX32</accession>
<keyword evidence="4" id="KW-0813">Transport</keyword>